<dbReference type="SUPFAM" id="SSF52440">
    <property type="entry name" value="PreATP-grasp domain"/>
    <property type="match status" value="1"/>
</dbReference>
<keyword evidence="9" id="KW-0547">Nucleotide-binding</keyword>
<dbReference type="InterPro" id="IPR014049">
    <property type="entry name" value="Glutathione_synthase_N_euk"/>
</dbReference>
<dbReference type="InterPro" id="IPR014042">
    <property type="entry name" value="Glutathione_synthase_a-hlx"/>
</dbReference>
<dbReference type="Gene3D" id="1.10.1080.10">
    <property type="entry name" value="Glutathione Synthetase, Chain A, domain 3"/>
    <property type="match status" value="1"/>
</dbReference>
<evidence type="ECO:0000256" key="12">
    <source>
        <dbReference type="ARBA" id="ARBA00030403"/>
    </source>
</evidence>
<dbReference type="Proteomes" id="UP000825002">
    <property type="component" value="Unassembled WGS sequence"/>
</dbReference>
<dbReference type="PANTHER" id="PTHR11130:SF0">
    <property type="entry name" value="GLUTATHIONE SYNTHETASE"/>
    <property type="match status" value="1"/>
</dbReference>
<evidence type="ECO:0000256" key="2">
    <source>
        <dbReference type="ARBA" id="ARBA00004965"/>
    </source>
</evidence>
<comment type="similarity">
    <text evidence="3">Belongs to the eukaryotic GSH synthase family.</text>
</comment>
<comment type="caution">
    <text evidence="15">The sequence shown here is derived from an EMBL/GenBank/DDBJ whole genome shotgun (WGS) entry which is preliminary data.</text>
</comment>
<dbReference type="InterPro" id="IPR014709">
    <property type="entry name" value="Glutathione_synthase_C_euk"/>
</dbReference>
<protein>
    <recommendedName>
        <fullName evidence="5">Glutathione synthetase</fullName>
        <ecNumber evidence="4">6.3.2.3</ecNumber>
    </recommendedName>
    <alternativeName>
        <fullName evidence="12">Glutathione synthase</fullName>
    </alternativeName>
</protein>
<name>A0ABQ7SAR5_9ACAR</name>
<feature type="domain" description="Glutathione synthase substrate-binding" evidence="14">
    <location>
        <begin position="212"/>
        <end position="313"/>
    </location>
</feature>
<comment type="pathway">
    <text evidence="2">Sulfur metabolism; glutathione biosynthesis; glutathione from L-cysteine and L-glutamate: step 2/2.</text>
</comment>
<dbReference type="EMBL" id="JAIFTH010000131">
    <property type="protein sequence ID" value="KAG9510505.1"/>
    <property type="molecule type" value="Genomic_DNA"/>
</dbReference>
<dbReference type="Gene3D" id="3.30.1490.50">
    <property type="match status" value="1"/>
</dbReference>
<comment type="catalytic activity">
    <reaction evidence="13">
        <text>gamma-L-glutamyl-L-cysteine + glycine + ATP = glutathione + ADP + phosphate + H(+)</text>
        <dbReference type="Rhea" id="RHEA:13557"/>
        <dbReference type="ChEBI" id="CHEBI:15378"/>
        <dbReference type="ChEBI" id="CHEBI:30616"/>
        <dbReference type="ChEBI" id="CHEBI:43474"/>
        <dbReference type="ChEBI" id="CHEBI:57305"/>
        <dbReference type="ChEBI" id="CHEBI:57925"/>
        <dbReference type="ChEBI" id="CHEBI:58173"/>
        <dbReference type="ChEBI" id="CHEBI:456216"/>
        <dbReference type="EC" id="6.3.2.3"/>
    </reaction>
    <physiologicalReaction direction="left-to-right" evidence="13">
        <dbReference type="Rhea" id="RHEA:13558"/>
    </physiologicalReaction>
</comment>
<keyword evidence="7" id="KW-0317">Glutathione biosynthesis</keyword>
<dbReference type="Pfam" id="PF03917">
    <property type="entry name" value="GSH_synth_ATP"/>
    <property type="match status" value="1"/>
</dbReference>
<feature type="non-terminal residue" evidence="15">
    <location>
        <position position="507"/>
    </location>
</feature>
<dbReference type="InterPro" id="IPR016185">
    <property type="entry name" value="PreATP-grasp_dom_sf"/>
</dbReference>
<evidence type="ECO:0000256" key="10">
    <source>
        <dbReference type="ARBA" id="ARBA00022840"/>
    </source>
</evidence>
<dbReference type="Pfam" id="PF03199">
    <property type="entry name" value="GSH_synthase"/>
    <property type="match status" value="1"/>
</dbReference>
<keyword evidence="8" id="KW-0479">Metal-binding</keyword>
<evidence type="ECO:0000256" key="4">
    <source>
        <dbReference type="ARBA" id="ARBA00012214"/>
    </source>
</evidence>
<dbReference type="NCBIfam" id="TIGR01986">
    <property type="entry name" value="glut_syn_euk"/>
    <property type="match status" value="1"/>
</dbReference>
<gene>
    <name evidence="15" type="primary">Gss</name>
    <name evidence="15" type="ORF">GZH46_00947</name>
</gene>
<dbReference type="InterPro" id="IPR037013">
    <property type="entry name" value="GSH-S_sub-bd_sf"/>
</dbReference>
<evidence type="ECO:0000256" key="8">
    <source>
        <dbReference type="ARBA" id="ARBA00022723"/>
    </source>
</evidence>
<dbReference type="Gene3D" id="3.30.470.20">
    <property type="entry name" value="ATP-grasp fold, B domain"/>
    <property type="match status" value="1"/>
</dbReference>
<evidence type="ECO:0000256" key="1">
    <source>
        <dbReference type="ARBA" id="ARBA00001946"/>
    </source>
</evidence>
<evidence type="ECO:0000313" key="15">
    <source>
        <dbReference type="EMBL" id="KAG9510505.1"/>
    </source>
</evidence>
<proteinExistence type="inferred from homology"/>
<evidence type="ECO:0000256" key="7">
    <source>
        <dbReference type="ARBA" id="ARBA00022684"/>
    </source>
</evidence>
<dbReference type="Gene3D" id="3.30.1490.80">
    <property type="match status" value="1"/>
</dbReference>
<accession>A0ABQ7SAR5</accession>
<comment type="cofactor">
    <cofactor evidence="1">
        <name>Mg(2+)</name>
        <dbReference type="ChEBI" id="CHEBI:18420"/>
    </cofactor>
</comment>
<dbReference type="Gene3D" id="3.40.50.1760">
    <property type="entry name" value="Glutathione synthase, substrate-binding domain superfamily, eukaryotic"/>
    <property type="match status" value="1"/>
</dbReference>
<evidence type="ECO:0000256" key="11">
    <source>
        <dbReference type="ARBA" id="ARBA00022842"/>
    </source>
</evidence>
<keyword evidence="6" id="KW-0436">Ligase</keyword>
<evidence type="ECO:0000256" key="13">
    <source>
        <dbReference type="ARBA" id="ARBA00048871"/>
    </source>
</evidence>
<reference evidence="15 16" key="1">
    <citation type="submission" date="2020-10" db="EMBL/GenBank/DDBJ databases">
        <authorList>
            <person name="Klimov P.B."/>
            <person name="Dyachkov S.M."/>
            <person name="Chetverikov P.E."/>
        </authorList>
    </citation>
    <scope>NUCLEOTIDE SEQUENCE [LARGE SCALE GENOMIC DNA]</scope>
    <source>
        <strain evidence="15">BMOC 18-1129-001#AD2665</strain>
        <tissue evidence="15">Entire mites</tissue>
    </source>
</reference>
<dbReference type="PANTHER" id="PTHR11130">
    <property type="entry name" value="GLUTATHIONE SYNTHETASE"/>
    <property type="match status" value="1"/>
</dbReference>
<evidence type="ECO:0000256" key="5">
    <source>
        <dbReference type="ARBA" id="ARBA00020821"/>
    </source>
</evidence>
<organism evidence="15 16">
    <name type="scientific">Fragariocoptes setiger</name>
    <dbReference type="NCBI Taxonomy" id="1670756"/>
    <lineage>
        <taxon>Eukaryota</taxon>
        <taxon>Metazoa</taxon>
        <taxon>Ecdysozoa</taxon>
        <taxon>Arthropoda</taxon>
        <taxon>Chelicerata</taxon>
        <taxon>Arachnida</taxon>
        <taxon>Acari</taxon>
        <taxon>Acariformes</taxon>
        <taxon>Trombidiformes</taxon>
        <taxon>Prostigmata</taxon>
        <taxon>Eupodina</taxon>
        <taxon>Eriophyoidea</taxon>
        <taxon>Phytoptidae</taxon>
        <taxon>Fragariocoptes</taxon>
    </lineage>
</organism>
<dbReference type="PIRSF" id="PIRSF001558">
    <property type="entry name" value="GSHase"/>
    <property type="match status" value="1"/>
</dbReference>
<dbReference type="InterPro" id="IPR005615">
    <property type="entry name" value="Glutathione_synthase"/>
</dbReference>
<dbReference type="EC" id="6.3.2.3" evidence="4"/>
<evidence type="ECO:0000313" key="16">
    <source>
        <dbReference type="Proteomes" id="UP000825002"/>
    </source>
</evidence>
<evidence type="ECO:0000259" key="14">
    <source>
        <dbReference type="Pfam" id="PF03199"/>
    </source>
</evidence>
<evidence type="ECO:0000256" key="9">
    <source>
        <dbReference type="ARBA" id="ARBA00022741"/>
    </source>
</evidence>
<keyword evidence="11" id="KW-0460">Magnesium</keyword>
<dbReference type="InterPro" id="IPR004887">
    <property type="entry name" value="GSH_synth_subst-bd"/>
</dbReference>
<evidence type="ECO:0000256" key="3">
    <source>
        <dbReference type="ARBA" id="ARBA00010385"/>
    </source>
</evidence>
<dbReference type="SUPFAM" id="SSF56059">
    <property type="entry name" value="Glutathione synthetase ATP-binding domain-like"/>
    <property type="match status" value="1"/>
</dbReference>
<keyword evidence="16" id="KW-1185">Reference proteome</keyword>
<evidence type="ECO:0000256" key="6">
    <source>
        <dbReference type="ARBA" id="ARBA00022598"/>
    </source>
</evidence>
<keyword evidence="10" id="KW-0067">ATP-binding</keyword>
<sequence>MWPPTLDQITFDLMCRDSRDYALSHGLVMRNDSEPNDNIVFQMPITLFPSPFPRRLYDCARAIQPHVNTLMQRIATDLEFMRTSLEGVMKVDDFTRKIFEINETVEREGRAQPIIGCISRSDYMLHATKCEYDVDGQVPKCRIGLRQVEVNAIAASLASSSMNIAQMHQYLMRKYQLIDVPQLESRFPANDGSRLVANGLIKAWDLYAKASAIILVVTENRSMNFSDQRIIEQLVHMQRPDIAMTRCRFTDLLDCISLGPNRELLFHKRTEVAVVYYRHCYDPSDYNFDGAWDMRLQLERSRAIKYPSSNFHLSGVKKFQQILNDQMQLERFLDADAALLLSRVFCRLWPLGFDDEGNAAYEMAMKHSKQNLVLKPQREGGGHNIYGEAIKPFLHNIKQHESRNQYILMEYINSPTTNNWLLTYDNSPVLEQGDLMVAELGIYGCVLTNGSSDSAELINETGGYLVRSKRFGVNEGGVVGGYGGLSSLYLVDDELGDATLTDGYFSV</sequence>